<evidence type="ECO:0000313" key="5">
    <source>
        <dbReference type="EMBL" id="EPD67603.1"/>
    </source>
</evidence>
<dbReference type="PANTHER" id="PTHR46889">
    <property type="entry name" value="TRANSPOSASE INSF FOR INSERTION SEQUENCE IS3B-RELATED"/>
    <property type="match status" value="1"/>
</dbReference>
<dbReference type="Pfam" id="PF00665">
    <property type="entry name" value="rve"/>
    <property type="match status" value="1"/>
</dbReference>
<dbReference type="InterPro" id="IPR012337">
    <property type="entry name" value="RNaseH-like_sf"/>
</dbReference>
<dbReference type="InterPro" id="IPR001584">
    <property type="entry name" value="Integrase_cat-core"/>
</dbReference>
<dbReference type="InterPro" id="IPR036397">
    <property type="entry name" value="RNaseH_sf"/>
</dbReference>
<dbReference type="EMBL" id="ATBY01000017">
    <property type="protein sequence ID" value="EPD67603.1"/>
    <property type="molecule type" value="Genomic_DNA"/>
</dbReference>
<dbReference type="InterPro" id="IPR025948">
    <property type="entry name" value="HTH-like_dom"/>
</dbReference>
<proteinExistence type="predicted"/>
<dbReference type="GO" id="GO:0003676">
    <property type="term" value="F:nucleic acid binding"/>
    <property type="evidence" value="ECO:0007669"/>
    <property type="project" value="InterPro"/>
</dbReference>
<dbReference type="InterPro" id="IPR048020">
    <property type="entry name" value="Transpos_IS3"/>
</dbReference>
<evidence type="ECO:0000259" key="4">
    <source>
        <dbReference type="Pfam" id="PF13276"/>
    </source>
</evidence>
<evidence type="ECO:0000256" key="2">
    <source>
        <dbReference type="SAM" id="MobiDB-lite"/>
    </source>
</evidence>
<dbReference type="Proteomes" id="UP000014408">
    <property type="component" value="Unassembled WGS sequence"/>
</dbReference>
<dbReference type="eggNOG" id="COG2801">
    <property type="taxonomic scope" value="Bacteria"/>
</dbReference>
<evidence type="ECO:0000313" key="6">
    <source>
        <dbReference type="Proteomes" id="UP000014408"/>
    </source>
</evidence>
<feature type="region of interest" description="Disordered" evidence="2">
    <location>
        <begin position="170"/>
        <end position="223"/>
    </location>
</feature>
<sequence>MSRFQFVDDHHTTHGVKRLCQVLDLNRSSFYRWWAGRDARAARRDVDKALVKRMREYHQEFDGTIGVRRMTIELNKKTVQPINHKRVERLMRTHNIIGVNLRKPNKTTVKDQGARVVDDFLKRKFRAEAPNQVYVGDITYPPCGQGQFLYLATVIDVCSRRLVVWSAGRSPTTCAPVSSKTPWKTRPGRGARWPGPYSTPTTDGNTPPQPSRPPVGGWEYASR</sequence>
<feature type="domain" description="Integrase catalytic" evidence="3">
    <location>
        <begin position="128"/>
        <end position="174"/>
    </location>
</feature>
<dbReference type="AlphaFoldDB" id="S2YT53"/>
<dbReference type="InterPro" id="IPR050900">
    <property type="entry name" value="Transposase_IS3/IS150/IS904"/>
</dbReference>
<dbReference type="Gene3D" id="3.30.420.10">
    <property type="entry name" value="Ribonuclease H-like superfamily/Ribonuclease H"/>
    <property type="match status" value="1"/>
</dbReference>
<evidence type="ECO:0000256" key="1">
    <source>
        <dbReference type="ARBA" id="ARBA00002286"/>
    </source>
</evidence>
<dbReference type="SUPFAM" id="SSF53098">
    <property type="entry name" value="Ribonuclease H-like"/>
    <property type="match status" value="1"/>
</dbReference>
<dbReference type="HOGENOM" id="CLU_027402_21_8_11"/>
<comment type="caution">
    <text evidence="5">The sequence shown here is derived from an EMBL/GenBank/DDBJ whole genome shotgun (WGS) entry which is preliminary data.</text>
</comment>
<dbReference type="NCBIfam" id="NF033516">
    <property type="entry name" value="transpos_IS3"/>
    <property type="match status" value="1"/>
</dbReference>
<dbReference type="Pfam" id="PF13276">
    <property type="entry name" value="HTH_21"/>
    <property type="match status" value="1"/>
</dbReference>
<reference evidence="5 6" key="1">
    <citation type="submission" date="2013-05" db="EMBL/GenBank/DDBJ databases">
        <title>The Genome Sequence of Corynebacterium pyruviciproducens 1773O (ATCC BAA-1742).</title>
        <authorList>
            <consortium name="The Broad Institute Genomics Platform"/>
            <person name="Earl A."/>
            <person name="Ward D."/>
            <person name="Feldgarden M."/>
            <person name="Gevers D."/>
            <person name="Tong J."/>
            <person name="Walker B."/>
            <person name="Young S."/>
            <person name="Zeng Q."/>
            <person name="Gargeya S."/>
            <person name="Fitzgerald M."/>
            <person name="Haas B."/>
            <person name="Abouelleil A."/>
            <person name="Allen A.W."/>
            <person name="Alvarado L."/>
            <person name="Arachchi H.M."/>
            <person name="Berlin A.M."/>
            <person name="Chapman S.B."/>
            <person name="Gainer-Dewar J."/>
            <person name="Goldberg J."/>
            <person name="Griggs A."/>
            <person name="Gujja S."/>
            <person name="Hansen M."/>
            <person name="Howarth C."/>
            <person name="Imamovic A."/>
            <person name="Ireland A."/>
            <person name="Larimer J."/>
            <person name="McCowan C."/>
            <person name="Murphy C."/>
            <person name="Pearson M."/>
            <person name="Poon T.W."/>
            <person name="Priest M."/>
            <person name="Roberts A."/>
            <person name="Saif S."/>
            <person name="Shea T."/>
            <person name="Sisk P."/>
            <person name="Sykes S."/>
            <person name="Wortman J."/>
            <person name="Nusbaum C."/>
            <person name="Birren B."/>
        </authorList>
    </citation>
    <scope>NUCLEOTIDE SEQUENCE [LARGE SCALE GENOMIC DNA]</scope>
    <source>
        <strain evidence="5 6">ATCC BAA-1742</strain>
    </source>
</reference>
<keyword evidence="6" id="KW-1185">Reference proteome</keyword>
<feature type="compositionally biased region" description="Polar residues" evidence="2">
    <location>
        <begin position="170"/>
        <end position="182"/>
    </location>
</feature>
<dbReference type="PANTHER" id="PTHR46889:SF4">
    <property type="entry name" value="TRANSPOSASE INSO FOR INSERTION SEQUENCE ELEMENT IS911B-RELATED"/>
    <property type="match status" value="1"/>
</dbReference>
<dbReference type="STRING" id="1125779.HMPREF1219_02015"/>
<dbReference type="PATRIC" id="fig|1125779.3.peg.1958"/>
<organism evidence="5 6">
    <name type="scientific">Corynebacterium pyruviciproducens ATCC BAA-1742</name>
    <dbReference type="NCBI Taxonomy" id="1125779"/>
    <lineage>
        <taxon>Bacteria</taxon>
        <taxon>Bacillati</taxon>
        <taxon>Actinomycetota</taxon>
        <taxon>Actinomycetes</taxon>
        <taxon>Mycobacteriales</taxon>
        <taxon>Corynebacteriaceae</taxon>
        <taxon>Corynebacterium</taxon>
    </lineage>
</organism>
<feature type="domain" description="HTH-like" evidence="4">
    <location>
        <begin position="47"/>
        <end position="103"/>
    </location>
</feature>
<accession>S2YT53</accession>
<name>S2YT53_9CORY</name>
<evidence type="ECO:0000259" key="3">
    <source>
        <dbReference type="Pfam" id="PF00665"/>
    </source>
</evidence>
<gene>
    <name evidence="5" type="ORF">HMPREF1219_02015</name>
</gene>
<comment type="function">
    <text evidence="1">Involved in the transposition of the insertion sequence.</text>
</comment>
<protein>
    <submittedName>
        <fullName evidence="5">Uncharacterized protein</fullName>
    </submittedName>
</protein>
<dbReference type="GO" id="GO:0015074">
    <property type="term" value="P:DNA integration"/>
    <property type="evidence" value="ECO:0007669"/>
    <property type="project" value="InterPro"/>
</dbReference>